<proteinExistence type="predicted"/>
<dbReference type="Pfam" id="PF03478">
    <property type="entry name" value="Beta-prop_KIB1-4"/>
    <property type="match status" value="1"/>
</dbReference>
<dbReference type="InterPro" id="IPR011043">
    <property type="entry name" value="Gal_Oxase/kelch_b-propeller"/>
</dbReference>
<dbReference type="InterPro" id="IPR005174">
    <property type="entry name" value="KIB1-4_b-propeller"/>
</dbReference>
<dbReference type="AlphaFoldDB" id="A0A8S1ZXW2"/>
<name>A0A8S1ZXW2_ARAAE</name>
<reference evidence="2" key="1">
    <citation type="submission" date="2021-01" db="EMBL/GenBank/DDBJ databases">
        <authorList>
            <person name="Bezrukov I."/>
        </authorList>
    </citation>
    <scope>NUCLEOTIDE SEQUENCE</scope>
</reference>
<evidence type="ECO:0000313" key="3">
    <source>
        <dbReference type="Proteomes" id="UP000682877"/>
    </source>
</evidence>
<organism evidence="2 3">
    <name type="scientific">Arabidopsis arenosa</name>
    <name type="common">Sand rock-cress</name>
    <name type="synonym">Cardaminopsis arenosa</name>
    <dbReference type="NCBI Taxonomy" id="38785"/>
    <lineage>
        <taxon>Eukaryota</taxon>
        <taxon>Viridiplantae</taxon>
        <taxon>Streptophyta</taxon>
        <taxon>Embryophyta</taxon>
        <taxon>Tracheophyta</taxon>
        <taxon>Spermatophyta</taxon>
        <taxon>Magnoliopsida</taxon>
        <taxon>eudicotyledons</taxon>
        <taxon>Gunneridae</taxon>
        <taxon>Pentapetalae</taxon>
        <taxon>rosids</taxon>
        <taxon>malvids</taxon>
        <taxon>Brassicales</taxon>
        <taxon>Brassicaceae</taxon>
        <taxon>Camelineae</taxon>
        <taxon>Arabidopsis</taxon>
    </lineage>
</organism>
<protein>
    <recommendedName>
        <fullName evidence="1">F-box domain-containing protein</fullName>
    </recommendedName>
</protein>
<feature type="domain" description="F-box" evidence="1">
    <location>
        <begin position="18"/>
        <end position="57"/>
    </location>
</feature>
<dbReference type="Pfam" id="PF00646">
    <property type="entry name" value="F-box"/>
    <property type="match status" value="1"/>
</dbReference>
<dbReference type="InterPro" id="IPR001810">
    <property type="entry name" value="F-box_dom"/>
</dbReference>
<dbReference type="SMART" id="SM00256">
    <property type="entry name" value="FBOX"/>
    <property type="match status" value="1"/>
</dbReference>
<keyword evidence="3" id="KW-1185">Reference proteome</keyword>
<accession>A0A8S1ZXW2</accession>
<evidence type="ECO:0000313" key="2">
    <source>
        <dbReference type="EMBL" id="CAE5976553.1"/>
    </source>
</evidence>
<dbReference type="PANTHER" id="PTHR44259:SF15">
    <property type="entry name" value="F-BOX PROTEIN KIB2-RELATED"/>
    <property type="match status" value="1"/>
</dbReference>
<dbReference type="SUPFAM" id="SSF50965">
    <property type="entry name" value="Galactose oxidase, central domain"/>
    <property type="match status" value="1"/>
</dbReference>
<sequence length="391" mass="45113">MSDSNEETCNDDSKQPVLVLDLLRSILERLSFVDFHRARCISSEWYSTSESCLGVKNSTTPWIILFPSEHVENKNDSCKLYNPRDHSSYIVRDLGFDLARSLCLASSGSWFLMLDRSRIDFHLLNPFTQVRIPLPSLESIGDGNIFRRASDGRGIDYIDNAVLWVDEKSRDYLVVWKFGSIFGYHKKGGDNNNWKVFLPFKHVVYIDMVFKENKLYVLSLTRKVSVYDFSGDDSPVNCANFPYLPLREDFIYIPPGSHYKVAVTLSGEVLIILARVEPYPRMRCFFDVYKMDPKSSKWKMIKSIGGEALVVDLGITVEAKVMKNCIYFSSDQFHRYNGNSLCNDFNNNDIHVYHIRTDQVVQLFEDLTASSTTLFKDARWFFPTFGGNWLL</sequence>
<gene>
    <name evidence="2" type="ORF">AARE701A_LOCUS8339</name>
</gene>
<dbReference type="PANTHER" id="PTHR44259">
    <property type="entry name" value="OS07G0183000 PROTEIN-RELATED"/>
    <property type="match status" value="1"/>
</dbReference>
<dbReference type="Proteomes" id="UP000682877">
    <property type="component" value="Chromosome 3"/>
</dbReference>
<evidence type="ECO:0000259" key="1">
    <source>
        <dbReference type="SMART" id="SM00256"/>
    </source>
</evidence>
<dbReference type="InterPro" id="IPR050942">
    <property type="entry name" value="F-box_BR-signaling"/>
</dbReference>
<dbReference type="EMBL" id="LR999453">
    <property type="protein sequence ID" value="CAE5976553.1"/>
    <property type="molecule type" value="Genomic_DNA"/>
</dbReference>